<proteinExistence type="predicted"/>
<dbReference type="AlphaFoldDB" id="A0A328D4T5"/>
<dbReference type="GO" id="GO:0031390">
    <property type="term" value="C:Ctf18 RFC-like complex"/>
    <property type="evidence" value="ECO:0007669"/>
    <property type="project" value="InterPro"/>
</dbReference>
<dbReference type="Proteomes" id="UP000249390">
    <property type="component" value="Unassembled WGS sequence"/>
</dbReference>
<evidence type="ECO:0000313" key="2">
    <source>
        <dbReference type="Proteomes" id="UP000249390"/>
    </source>
</evidence>
<dbReference type="GO" id="GO:0007064">
    <property type="term" value="P:mitotic sister chromatid cohesion"/>
    <property type="evidence" value="ECO:0007669"/>
    <property type="project" value="InterPro"/>
</dbReference>
<accession>A0A328D4T5</accession>
<dbReference type="PANTHER" id="PTHR47475:SF2">
    <property type="entry name" value="CHROMOSOME TRANSMISSION FIDELITY PROTEIN 8"/>
    <property type="match status" value="1"/>
</dbReference>
<dbReference type="EMBL" id="NQVE01000192">
    <property type="protein sequence ID" value="RAL40705.1"/>
    <property type="molecule type" value="Genomic_DNA"/>
</dbReference>
<comment type="caution">
    <text evidence="1">The sequence shown here is derived from an EMBL/GenBank/DDBJ whole genome shotgun (WGS) entry which is preliminary data.</text>
</comment>
<organism evidence="1 2">
    <name type="scientific">Cuscuta australis</name>
    <dbReference type="NCBI Taxonomy" id="267555"/>
    <lineage>
        <taxon>Eukaryota</taxon>
        <taxon>Viridiplantae</taxon>
        <taxon>Streptophyta</taxon>
        <taxon>Embryophyta</taxon>
        <taxon>Tracheophyta</taxon>
        <taxon>Spermatophyta</taxon>
        <taxon>Magnoliopsida</taxon>
        <taxon>eudicotyledons</taxon>
        <taxon>Gunneridae</taxon>
        <taxon>Pentapetalae</taxon>
        <taxon>asterids</taxon>
        <taxon>lamiids</taxon>
        <taxon>Solanales</taxon>
        <taxon>Convolvulaceae</taxon>
        <taxon>Cuscuteae</taxon>
        <taxon>Cuscuta</taxon>
        <taxon>Cuscuta subgen. Grammica</taxon>
        <taxon>Cuscuta sect. Cleistogrammica</taxon>
    </lineage>
</organism>
<dbReference type="InterPro" id="IPR018607">
    <property type="entry name" value="Ctf8"/>
</dbReference>
<evidence type="ECO:0008006" key="3">
    <source>
        <dbReference type="Google" id="ProtNLM"/>
    </source>
</evidence>
<dbReference type="PANTHER" id="PTHR47475">
    <property type="entry name" value="CHROMOSOME TRANSMISSION FIDELITY PROTEIN 8"/>
    <property type="match status" value="1"/>
</dbReference>
<evidence type="ECO:0000313" key="1">
    <source>
        <dbReference type="EMBL" id="RAL40705.1"/>
    </source>
</evidence>
<sequence length="190" mass="21871">MQIRVKCGCAESCPEWAIVELQGVIEAQPAFANRLQDLQIGVLCRPSAQEIYTFTVGYHELTGNKVPLKKPMLILKKRKLEEDTDINTPGVELDVIGIIRQKVLFKTRPRALISRCKRQLVRLLKSQDQEFNIIFKTRDLIGDQLLPFLFLPCSILFYKCKSVHHANDTRYQELCIQIMAVAVGKTYSYW</sequence>
<reference evidence="1 2" key="1">
    <citation type="submission" date="2018-06" db="EMBL/GenBank/DDBJ databases">
        <title>The Genome of Cuscuta australis (Dodder) Provides Insight into the Evolution of Plant Parasitism.</title>
        <authorList>
            <person name="Liu H."/>
        </authorList>
    </citation>
    <scope>NUCLEOTIDE SEQUENCE [LARGE SCALE GENOMIC DNA]</scope>
    <source>
        <strain evidence="2">cv. Yunnan</strain>
        <tissue evidence="1">Vines</tissue>
    </source>
</reference>
<name>A0A328D4T5_9ASTE</name>
<gene>
    <name evidence="1" type="ORF">DM860_008403</name>
</gene>
<keyword evidence="2" id="KW-1185">Reference proteome</keyword>
<protein>
    <recommendedName>
        <fullName evidence="3">Chromosome transmission fidelity protein 8</fullName>
    </recommendedName>
</protein>
<dbReference type="Pfam" id="PF09696">
    <property type="entry name" value="Ctf8"/>
    <property type="match status" value="1"/>
</dbReference>